<gene>
    <name evidence="5" type="ORF">IAC53_03695</name>
</gene>
<name>A0A9D1LDI1_9FIRM</name>
<dbReference type="InterPro" id="IPR009057">
    <property type="entry name" value="Homeodomain-like_sf"/>
</dbReference>
<evidence type="ECO:0000256" key="2">
    <source>
        <dbReference type="ARBA" id="ARBA00023125"/>
    </source>
</evidence>
<reference evidence="5" key="1">
    <citation type="submission" date="2020-10" db="EMBL/GenBank/DDBJ databases">
        <authorList>
            <person name="Gilroy R."/>
        </authorList>
    </citation>
    <scope>NUCLEOTIDE SEQUENCE</scope>
    <source>
        <strain evidence="5">ChiGjej1B1-19959</strain>
    </source>
</reference>
<comment type="caution">
    <text evidence="5">The sequence shown here is derived from an EMBL/GenBank/DDBJ whole genome shotgun (WGS) entry which is preliminary data.</text>
</comment>
<dbReference type="CDD" id="cd06986">
    <property type="entry name" value="cupin_MmsR-like_N"/>
    <property type="match status" value="1"/>
</dbReference>
<keyword evidence="2" id="KW-0238">DNA-binding</keyword>
<keyword evidence="1" id="KW-0805">Transcription regulation</keyword>
<dbReference type="InterPro" id="IPR003313">
    <property type="entry name" value="AraC-bd"/>
</dbReference>
<accession>A0A9D1LDI1</accession>
<dbReference type="PROSITE" id="PS01124">
    <property type="entry name" value="HTH_ARAC_FAMILY_2"/>
    <property type="match status" value="1"/>
</dbReference>
<dbReference type="Pfam" id="PF12833">
    <property type="entry name" value="HTH_18"/>
    <property type="match status" value="1"/>
</dbReference>
<dbReference type="GO" id="GO:0003700">
    <property type="term" value="F:DNA-binding transcription factor activity"/>
    <property type="evidence" value="ECO:0007669"/>
    <property type="project" value="InterPro"/>
</dbReference>
<dbReference type="Proteomes" id="UP000824071">
    <property type="component" value="Unassembled WGS sequence"/>
</dbReference>
<sequence length="276" mass="31815">MENVWQIESAGVKFRDFRFCNCGYEESDAGQNVGPAVRDRYALYYVLTGSGTYTLEDRQYPVSHGEAFLVSPGVRVRLRADTEDPWTYLWVGFDGEQADEYLREMKLLGAKKPIFRVRNGFALKQIVTEMLKCNHPGLENEFALQGLFCRFFSVLCGEVTGRGRKAEESGRQNYYIKKAIAYIRDNYSNGINVSDVSEYVGLNRSYLFTLFQEHLGLSPQKYLSNFRLERACELLRATSYSIEDISYSCGYRDPLVFSKAFKKLYGMSPLKYRKEL</sequence>
<dbReference type="PANTHER" id="PTHR43280">
    <property type="entry name" value="ARAC-FAMILY TRANSCRIPTIONAL REGULATOR"/>
    <property type="match status" value="1"/>
</dbReference>
<protein>
    <submittedName>
        <fullName evidence="5">AraC family transcriptional regulator</fullName>
    </submittedName>
</protein>
<reference evidence="5" key="2">
    <citation type="journal article" date="2021" name="PeerJ">
        <title>Extensive microbial diversity within the chicken gut microbiome revealed by metagenomics and culture.</title>
        <authorList>
            <person name="Gilroy R."/>
            <person name="Ravi A."/>
            <person name="Getino M."/>
            <person name="Pursley I."/>
            <person name="Horton D.L."/>
            <person name="Alikhan N.F."/>
            <person name="Baker D."/>
            <person name="Gharbi K."/>
            <person name="Hall N."/>
            <person name="Watson M."/>
            <person name="Adriaenssens E.M."/>
            <person name="Foster-Nyarko E."/>
            <person name="Jarju S."/>
            <person name="Secka A."/>
            <person name="Antonio M."/>
            <person name="Oren A."/>
            <person name="Chaudhuri R.R."/>
            <person name="La Ragione R."/>
            <person name="Hildebrand F."/>
            <person name="Pallen M.J."/>
        </authorList>
    </citation>
    <scope>NUCLEOTIDE SEQUENCE</scope>
    <source>
        <strain evidence="5">ChiGjej1B1-19959</strain>
    </source>
</reference>
<dbReference type="InterPro" id="IPR018060">
    <property type="entry name" value="HTH_AraC"/>
</dbReference>
<dbReference type="Pfam" id="PF02311">
    <property type="entry name" value="AraC_binding"/>
    <property type="match status" value="1"/>
</dbReference>
<dbReference type="PANTHER" id="PTHR43280:SF30">
    <property type="entry name" value="MMSAB OPERON REGULATORY PROTEIN"/>
    <property type="match status" value="1"/>
</dbReference>
<dbReference type="AlphaFoldDB" id="A0A9D1LDI1"/>
<dbReference type="PRINTS" id="PR00032">
    <property type="entry name" value="HTHARAC"/>
</dbReference>
<dbReference type="Gene3D" id="1.10.10.60">
    <property type="entry name" value="Homeodomain-like"/>
    <property type="match status" value="2"/>
</dbReference>
<evidence type="ECO:0000313" key="6">
    <source>
        <dbReference type="Proteomes" id="UP000824071"/>
    </source>
</evidence>
<proteinExistence type="predicted"/>
<organism evidence="5 6">
    <name type="scientific">Candidatus Fimenecus excrementigallinarum</name>
    <dbReference type="NCBI Taxonomy" id="2840816"/>
    <lineage>
        <taxon>Bacteria</taxon>
        <taxon>Bacillati</taxon>
        <taxon>Bacillota</taxon>
        <taxon>Clostridia</taxon>
        <taxon>Candidatus Fimenecus</taxon>
    </lineage>
</organism>
<dbReference type="GO" id="GO:0043565">
    <property type="term" value="F:sequence-specific DNA binding"/>
    <property type="evidence" value="ECO:0007669"/>
    <property type="project" value="InterPro"/>
</dbReference>
<dbReference type="InterPro" id="IPR037923">
    <property type="entry name" value="HTH-like"/>
</dbReference>
<dbReference type="SUPFAM" id="SSF46689">
    <property type="entry name" value="Homeodomain-like"/>
    <property type="match status" value="2"/>
</dbReference>
<dbReference type="EMBL" id="DVMW01000026">
    <property type="protein sequence ID" value="HIU35694.1"/>
    <property type="molecule type" value="Genomic_DNA"/>
</dbReference>
<evidence type="ECO:0000256" key="3">
    <source>
        <dbReference type="ARBA" id="ARBA00023163"/>
    </source>
</evidence>
<dbReference type="InterPro" id="IPR020449">
    <property type="entry name" value="Tscrpt_reg_AraC-type_HTH"/>
</dbReference>
<evidence type="ECO:0000259" key="4">
    <source>
        <dbReference type="PROSITE" id="PS01124"/>
    </source>
</evidence>
<dbReference type="PROSITE" id="PS00041">
    <property type="entry name" value="HTH_ARAC_FAMILY_1"/>
    <property type="match status" value="1"/>
</dbReference>
<evidence type="ECO:0000256" key="1">
    <source>
        <dbReference type="ARBA" id="ARBA00023015"/>
    </source>
</evidence>
<evidence type="ECO:0000313" key="5">
    <source>
        <dbReference type="EMBL" id="HIU35694.1"/>
    </source>
</evidence>
<keyword evidence="3" id="KW-0804">Transcription</keyword>
<dbReference type="Gene3D" id="2.60.120.10">
    <property type="entry name" value="Jelly Rolls"/>
    <property type="match status" value="1"/>
</dbReference>
<dbReference type="InterPro" id="IPR018062">
    <property type="entry name" value="HTH_AraC-typ_CS"/>
</dbReference>
<dbReference type="SMART" id="SM00342">
    <property type="entry name" value="HTH_ARAC"/>
    <property type="match status" value="1"/>
</dbReference>
<dbReference type="InterPro" id="IPR014710">
    <property type="entry name" value="RmlC-like_jellyroll"/>
</dbReference>
<dbReference type="SUPFAM" id="SSF51215">
    <property type="entry name" value="Regulatory protein AraC"/>
    <property type="match status" value="1"/>
</dbReference>
<feature type="domain" description="HTH araC/xylS-type" evidence="4">
    <location>
        <begin position="177"/>
        <end position="275"/>
    </location>
</feature>